<dbReference type="Gene3D" id="3.30.710.10">
    <property type="entry name" value="Potassium Channel Kv1.1, Chain A"/>
    <property type="match status" value="1"/>
</dbReference>
<protein>
    <submittedName>
        <fullName evidence="16 17">Zinc finger and BTB domain-containing protein 14-like isoform X1</fullName>
    </submittedName>
</protein>
<evidence type="ECO:0000256" key="10">
    <source>
        <dbReference type="ARBA" id="ARBA00023242"/>
    </source>
</evidence>
<keyword evidence="7" id="KW-0805">Transcription regulation</keyword>
<proteinExistence type="inferred from homology"/>
<dbReference type="SMART" id="SM00355">
    <property type="entry name" value="ZnF_C2H2"/>
    <property type="match status" value="5"/>
</dbReference>
<feature type="domain" description="C2H2-type" evidence="14">
    <location>
        <begin position="427"/>
        <end position="455"/>
    </location>
</feature>
<feature type="domain" description="C2H2-type" evidence="14">
    <location>
        <begin position="342"/>
        <end position="370"/>
    </location>
</feature>
<dbReference type="PROSITE" id="PS50157">
    <property type="entry name" value="ZINC_FINGER_C2H2_2"/>
    <property type="match status" value="5"/>
</dbReference>
<dbReference type="GO" id="GO:0008270">
    <property type="term" value="F:zinc ion binding"/>
    <property type="evidence" value="ECO:0007669"/>
    <property type="project" value="UniProtKB-KW"/>
</dbReference>
<evidence type="ECO:0000313" key="16">
    <source>
        <dbReference type="RefSeq" id="XP_032810839.1"/>
    </source>
</evidence>
<keyword evidence="15" id="KW-1185">Reference proteome</keyword>
<feature type="domain" description="C2H2-type" evidence="14">
    <location>
        <begin position="399"/>
        <end position="426"/>
    </location>
</feature>
<evidence type="ECO:0000256" key="9">
    <source>
        <dbReference type="ARBA" id="ARBA00023163"/>
    </source>
</evidence>
<feature type="domain" description="C2H2-type" evidence="14">
    <location>
        <begin position="314"/>
        <end position="341"/>
    </location>
</feature>
<feature type="region of interest" description="Disordered" evidence="12">
    <location>
        <begin position="450"/>
        <end position="471"/>
    </location>
</feature>
<dbReference type="InterPro" id="IPR011333">
    <property type="entry name" value="SKP1/BTB/POZ_sf"/>
</dbReference>
<dbReference type="Gene3D" id="3.30.160.60">
    <property type="entry name" value="Classic Zinc Finger"/>
    <property type="match status" value="5"/>
</dbReference>
<evidence type="ECO:0000313" key="15">
    <source>
        <dbReference type="Proteomes" id="UP001318040"/>
    </source>
</evidence>
<dbReference type="Pfam" id="PF00096">
    <property type="entry name" value="zf-C2H2"/>
    <property type="match status" value="5"/>
</dbReference>
<feature type="domain" description="C2H2-type" evidence="14">
    <location>
        <begin position="371"/>
        <end position="398"/>
    </location>
</feature>
<dbReference type="InterPro" id="IPR000210">
    <property type="entry name" value="BTB/POZ_dom"/>
</dbReference>
<evidence type="ECO:0000256" key="8">
    <source>
        <dbReference type="ARBA" id="ARBA00023125"/>
    </source>
</evidence>
<dbReference type="Proteomes" id="UP001318040">
    <property type="component" value="Chromosome 15"/>
</dbReference>
<dbReference type="RefSeq" id="XP_032810839.1">
    <property type="nucleotide sequence ID" value="XM_032954948.1"/>
</dbReference>
<reference evidence="16 17" key="1">
    <citation type="submission" date="2025-04" db="UniProtKB">
        <authorList>
            <consortium name="RefSeq"/>
        </authorList>
    </citation>
    <scope>IDENTIFICATION</scope>
    <source>
        <tissue evidence="16 17">Sperm</tissue>
    </source>
</reference>
<keyword evidence="3" id="KW-0479">Metal-binding</keyword>
<dbReference type="PROSITE" id="PS50097">
    <property type="entry name" value="BTB"/>
    <property type="match status" value="1"/>
</dbReference>
<evidence type="ECO:0000256" key="7">
    <source>
        <dbReference type="ARBA" id="ARBA00023015"/>
    </source>
</evidence>
<feature type="domain" description="BTB" evidence="13">
    <location>
        <begin position="33"/>
        <end position="100"/>
    </location>
</feature>
<dbReference type="GO" id="GO:0000981">
    <property type="term" value="F:DNA-binding transcription factor activity, RNA polymerase II-specific"/>
    <property type="evidence" value="ECO:0007669"/>
    <property type="project" value="TreeGrafter"/>
</dbReference>
<accession>A0AAJ7T4S6</accession>
<dbReference type="SMART" id="SM00225">
    <property type="entry name" value="BTB"/>
    <property type="match status" value="1"/>
</dbReference>
<dbReference type="FunFam" id="3.30.160.60:FF:000770">
    <property type="entry name" value="zinc finger protein 16"/>
    <property type="match status" value="1"/>
</dbReference>
<gene>
    <name evidence="16 17" type="primary">LOC116942697</name>
</gene>
<keyword evidence="4" id="KW-0677">Repeat</keyword>
<comment type="subcellular location">
    <subcellularLocation>
        <location evidence="1">Nucleus</location>
    </subcellularLocation>
</comment>
<name>A0AAJ7T4S6_PETMA</name>
<dbReference type="Pfam" id="PF00651">
    <property type="entry name" value="BTB"/>
    <property type="match status" value="1"/>
</dbReference>
<evidence type="ECO:0000256" key="12">
    <source>
        <dbReference type="SAM" id="MobiDB-lite"/>
    </source>
</evidence>
<evidence type="ECO:0000256" key="6">
    <source>
        <dbReference type="ARBA" id="ARBA00022833"/>
    </source>
</evidence>
<keyword evidence="8" id="KW-0238">DNA-binding</keyword>
<dbReference type="FunFam" id="3.30.160.60:FF:000145">
    <property type="entry name" value="Zinc finger protein 574"/>
    <property type="match status" value="1"/>
</dbReference>
<organism evidence="15 16">
    <name type="scientific">Petromyzon marinus</name>
    <name type="common">Sea lamprey</name>
    <dbReference type="NCBI Taxonomy" id="7757"/>
    <lineage>
        <taxon>Eukaryota</taxon>
        <taxon>Metazoa</taxon>
        <taxon>Chordata</taxon>
        <taxon>Craniata</taxon>
        <taxon>Vertebrata</taxon>
        <taxon>Cyclostomata</taxon>
        <taxon>Hyperoartia</taxon>
        <taxon>Petromyzontiformes</taxon>
        <taxon>Petromyzontidae</taxon>
        <taxon>Petromyzon</taxon>
    </lineage>
</organism>
<dbReference type="PANTHER" id="PTHR24394:SF39">
    <property type="entry name" value="ZINC FINGER AND BTB DOMAIN CONTAINING 14"/>
    <property type="match status" value="1"/>
</dbReference>
<dbReference type="SUPFAM" id="SSF57667">
    <property type="entry name" value="beta-beta-alpha zinc fingers"/>
    <property type="match status" value="3"/>
</dbReference>
<evidence type="ECO:0000256" key="4">
    <source>
        <dbReference type="ARBA" id="ARBA00022737"/>
    </source>
</evidence>
<dbReference type="GO" id="GO:0005634">
    <property type="term" value="C:nucleus"/>
    <property type="evidence" value="ECO:0007669"/>
    <property type="project" value="UniProtKB-SubCell"/>
</dbReference>
<evidence type="ECO:0000259" key="13">
    <source>
        <dbReference type="PROSITE" id="PS50097"/>
    </source>
</evidence>
<dbReference type="RefSeq" id="XP_032810840.1">
    <property type="nucleotide sequence ID" value="XM_032954949.1"/>
</dbReference>
<comment type="similarity">
    <text evidence="2">Belongs to the krueppel C2H2-type zinc-finger protein family.</text>
</comment>
<dbReference type="AlphaFoldDB" id="A0AAJ7T4S6"/>
<dbReference type="InterPro" id="IPR013087">
    <property type="entry name" value="Znf_C2H2_type"/>
</dbReference>
<dbReference type="PANTHER" id="PTHR24394">
    <property type="entry name" value="ZINC FINGER PROTEIN"/>
    <property type="match status" value="1"/>
</dbReference>
<dbReference type="SUPFAM" id="SSF54695">
    <property type="entry name" value="POZ domain"/>
    <property type="match status" value="1"/>
</dbReference>
<evidence type="ECO:0000259" key="14">
    <source>
        <dbReference type="PROSITE" id="PS50157"/>
    </source>
</evidence>
<keyword evidence="10" id="KW-0539">Nucleus</keyword>
<dbReference type="FunFam" id="3.30.160.60:FF:000446">
    <property type="entry name" value="Zinc finger protein"/>
    <property type="match status" value="2"/>
</dbReference>
<dbReference type="KEGG" id="pmrn:116942697"/>
<evidence type="ECO:0000256" key="3">
    <source>
        <dbReference type="ARBA" id="ARBA00022723"/>
    </source>
</evidence>
<feature type="region of interest" description="Disordered" evidence="12">
    <location>
        <begin position="140"/>
        <end position="159"/>
    </location>
</feature>
<evidence type="ECO:0000256" key="1">
    <source>
        <dbReference type="ARBA" id="ARBA00004123"/>
    </source>
</evidence>
<keyword evidence="6" id="KW-0862">Zinc</keyword>
<evidence type="ECO:0000313" key="17">
    <source>
        <dbReference type="RefSeq" id="XP_032810840.1"/>
    </source>
</evidence>
<keyword evidence="9" id="KW-0804">Transcription</keyword>
<keyword evidence="5 11" id="KW-0863">Zinc-finger</keyword>
<evidence type="ECO:0000256" key="2">
    <source>
        <dbReference type="ARBA" id="ARBA00006991"/>
    </source>
</evidence>
<evidence type="ECO:0000256" key="5">
    <source>
        <dbReference type="ARBA" id="ARBA00022771"/>
    </source>
</evidence>
<dbReference type="InterPro" id="IPR036236">
    <property type="entry name" value="Znf_C2H2_sf"/>
</dbReference>
<dbReference type="GO" id="GO:0003677">
    <property type="term" value="F:DNA binding"/>
    <property type="evidence" value="ECO:0007669"/>
    <property type="project" value="UniProtKB-KW"/>
</dbReference>
<evidence type="ECO:0000256" key="11">
    <source>
        <dbReference type="PROSITE-ProRule" id="PRU00042"/>
    </source>
</evidence>
<dbReference type="PROSITE" id="PS00028">
    <property type="entry name" value="ZINC_FINGER_C2H2_1"/>
    <property type="match status" value="5"/>
</dbReference>
<sequence>MAAFERRRFRDARHSSTLLRLLNDQRMEGGALCDVSVIVEGVCYPAHCCVLAACSSYFRRLLCGHPGTDRPAVLQLDFVRPAVFEAVLAYMYTAEISVQPEDLELVVASGRALGVAFVDEICAEKRGALCEGHSCQPMPSSVAGSAPRPMPVSPSEGRRKARYPYSISDRIHRPVMAPCRRRSHDCLEAEKGQGAAAIVVSGPYSGSLGEALGSGVSGHGSSCEHACGVSGGLYRCSTPGALAGPVALASVAEQSRHHHHHHRHLMPSEQDFLGGEDMDALRKAAVDSEATENLDYFVGVGGSGGGGGGGGGTYFCEQCGRAFSSEPRLRAHEQHHVAERPFTCVMCDKAYMQQPHLREHMKQVHMGLKPFACTRCGKAFARGPDLKKHERVHTNERPFMCPLCLKAFKHKSHLKDHERRHRGERPFVCRVCLKAFGKTSDLKRHLNTMHGQHASPLSPSQLMGGGGGGGDGSDISHIAGAAVL</sequence>